<dbReference type="InterPro" id="IPR008928">
    <property type="entry name" value="6-hairpin_glycosidase_sf"/>
</dbReference>
<dbReference type="InterPro" id="IPR024705">
    <property type="entry name" value="Ssp411"/>
</dbReference>
<dbReference type="SUPFAM" id="SSF52833">
    <property type="entry name" value="Thioredoxin-like"/>
    <property type="match status" value="1"/>
</dbReference>
<feature type="domain" description="Spermatogenesis-associated protein 20-like TRX" evidence="1">
    <location>
        <begin position="7"/>
        <end position="160"/>
    </location>
</feature>
<dbReference type="CDD" id="cd02955">
    <property type="entry name" value="SSP411"/>
    <property type="match status" value="1"/>
</dbReference>
<evidence type="ECO:0000259" key="1">
    <source>
        <dbReference type="Pfam" id="PF03190"/>
    </source>
</evidence>
<sequence length="664" mass="76982">MKIQEMMNRLINAASPYLLQHAHNPVDWYPWGEEAFQAAKRHNKLLVISIGYSACHWCHVMERECFEDREVARLMNTYYISIKVDREEHPDVDQIYMDALQLMTGRGGWPLNIVALPDGRPIWGVTYLPKKSWMSALEQIAELQKNNPNQLYDYANKLSHGISILHTTPDFKGFHKPERSEIKKALDKYLQHRDFETGGPSRAPKFMMPTQLLDILRLGVWVEHKKAVEFVHLTLQQMARRGIFDQTVGGFYRYSTDAEWKIPHFEKMLYDNALLIELYAEAFKQSGDQSYLDVLQKTFDWLEAEMKSNDGGYYAALDADAEGEEGKTYTFTTREIEKMLEGLPADFLRDVYALHPGEQWEGQYVLHQKEPLESYAEKHHLSLDEAKLNLDKFLKRAKGTRAKKPRPGIDDKVIASWNLMLVSALVTVFEATGKTHWLEKAIRLANFIHKIIDHKAHYYKNGQYLSRCLLDDLSQIIRASIRLFAATGDEIYLTRAQKSLDRVFEVHDTRDKILFTNTPAHDNLLFQRAVETEDNVIPSSNAVMAENLMLLGHILGKHDYTERSLAMLNAMQQRATEHPEAYYHWWYVYLMHASEWKMYVITGPSAHTKALEYRQKFLPDGMVISAQNPSEVDVLKNRFSLEVDRLYLCEGESCRPPVELKKAE</sequence>
<dbReference type="Proteomes" id="UP000286715">
    <property type="component" value="Unassembled WGS sequence"/>
</dbReference>
<dbReference type="InterPro" id="IPR004879">
    <property type="entry name" value="Ssp411-like_TRX"/>
</dbReference>
<dbReference type="Gene3D" id="1.50.10.10">
    <property type="match status" value="1"/>
</dbReference>
<evidence type="ECO:0000313" key="2">
    <source>
        <dbReference type="EMBL" id="GCD77290.1"/>
    </source>
</evidence>
<dbReference type="InterPro" id="IPR012341">
    <property type="entry name" value="6hp_glycosidase-like_sf"/>
</dbReference>
<proteinExistence type="predicted"/>
<dbReference type="EMBL" id="BHZE01000005">
    <property type="protein sequence ID" value="GCD77290.1"/>
    <property type="molecule type" value="Genomic_DNA"/>
</dbReference>
<accession>A0A401XJX7</accession>
<gene>
    <name evidence="2" type="primary">yyaL</name>
    <name evidence="2" type="ORF">JCM31826_07720</name>
</gene>
<dbReference type="AlphaFoldDB" id="A0A401XJX7"/>
<organism evidence="2 3">
    <name type="scientific">Thermaurantimonas aggregans</name>
    <dbReference type="NCBI Taxonomy" id="2173829"/>
    <lineage>
        <taxon>Bacteria</taxon>
        <taxon>Pseudomonadati</taxon>
        <taxon>Bacteroidota</taxon>
        <taxon>Flavobacteriia</taxon>
        <taxon>Flavobacteriales</taxon>
        <taxon>Schleiferiaceae</taxon>
        <taxon>Thermaurantimonas</taxon>
    </lineage>
</organism>
<reference evidence="2 3" key="1">
    <citation type="submission" date="2018-11" db="EMBL/GenBank/DDBJ databases">
        <title>Schleiferia aggregans sp. nov., a moderately thermophilic heterotrophic bacterium isolated from microbial mats at a terrestrial hot spring.</title>
        <authorList>
            <person name="Iino T."/>
            <person name="Ohkuma M."/>
            <person name="Haruta S."/>
        </authorList>
    </citation>
    <scope>NUCLEOTIDE SEQUENCE [LARGE SCALE GENOMIC DNA]</scope>
    <source>
        <strain evidence="2 3">LA</strain>
    </source>
</reference>
<dbReference type="GO" id="GO:0005975">
    <property type="term" value="P:carbohydrate metabolic process"/>
    <property type="evidence" value="ECO:0007669"/>
    <property type="project" value="InterPro"/>
</dbReference>
<dbReference type="InterPro" id="IPR036249">
    <property type="entry name" value="Thioredoxin-like_sf"/>
</dbReference>
<comment type="caution">
    <text evidence="2">The sequence shown here is derived from an EMBL/GenBank/DDBJ whole genome shotgun (WGS) entry which is preliminary data.</text>
</comment>
<evidence type="ECO:0000313" key="3">
    <source>
        <dbReference type="Proteomes" id="UP000286715"/>
    </source>
</evidence>
<keyword evidence="3" id="KW-1185">Reference proteome</keyword>
<dbReference type="Gene3D" id="1.50.10.20">
    <property type="match status" value="1"/>
</dbReference>
<dbReference type="Pfam" id="PF03190">
    <property type="entry name" value="Thioredox_DsbH"/>
    <property type="match status" value="1"/>
</dbReference>
<protein>
    <submittedName>
        <fullName evidence="2">Thioredoxin</fullName>
    </submittedName>
</protein>
<dbReference type="Gene3D" id="3.40.30.10">
    <property type="entry name" value="Glutaredoxin"/>
    <property type="match status" value="1"/>
</dbReference>
<dbReference type="PANTHER" id="PTHR42899:SF1">
    <property type="entry name" value="SPERMATOGENESIS-ASSOCIATED PROTEIN 20"/>
    <property type="match status" value="1"/>
</dbReference>
<name>A0A401XJX7_9FLAO</name>
<dbReference type="PANTHER" id="PTHR42899">
    <property type="entry name" value="SPERMATOGENESIS-ASSOCIATED PROTEIN 20"/>
    <property type="match status" value="1"/>
</dbReference>
<dbReference type="PIRSF" id="PIRSF006402">
    <property type="entry name" value="UCP006402_thioredoxin"/>
    <property type="match status" value="1"/>
</dbReference>
<dbReference type="SUPFAM" id="SSF48208">
    <property type="entry name" value="Six-hairpin glycosidases"/>
    <property type="match status" value="1"/>
</dbReference>